<dbReference type="STRING" id="1034943.BN59_03681"/>
<protein>
    <recommendedName>
        <fullName evidence="2">Phage integrase SAM-like domain-containing protein</fullName>
    </recommendedName>
</protein>
<organism evidence="3 4">
    <name type="scientific">Legionella massiliensis</name>
    <dbReference type="NCBI Taxonomy" id="1034943"/>
    <lineage>
        <taxon>Bacteria</taxon>
        <taxon>Pseudomonadati</taxon>
        <taxon>Pseudomonadota</taxon>
        <taxon>Gammaproteobacteria</taxon>
        <taxon>Legionellales</taxon>
        <taxon>Legionellaceae</taxon>
        <taxon>Legionella</taxon>
    </lineage>
</organism>
<name>A0A078L5Z4_9GAMM</name>
<dbReference type="Proteomes" id="UP000044071">
    <property type="component" value="Unassembled WGS sequence"/>
</dbReference>
<dbReference type="GO" id="GO:0003677">
    <property type="term" value="F:DNA binding"/>
    <property type="evidence" value="ECO:0007669"/>
    <property type="project" value="UniProtKB-KW"/>
</dbReference>
<dbReference type="InterPro" id="IPR025269">
    <property type="entry name" value="SAM-like_dom"/>
</dbReference>
<proteinExistence type="predicted"/>
<keyword evidence="4" id="KW-1185">Reference proteome</keyword>
<dbReference type="SUPFAM" id="SSF56349">
    <property type="entry name" value="DNA breaking-rejoining enzymes"/>
    <property type="match status" value="1"/>
</dbReference>
<dbReference type="eggNOG" id="COG4974">
    <property type="taxonomic scope" value="Bacteria"/>
</dbReference>
<accession>A0A078L5Z4</accession>
<keyword evidence="1" id="KW-0238">DNA-binding</keyword>
<dbReference type="Gene3D" id="1.10.150.130">
    <property type="match status" value="1"/>
</dbReference>
<feature type="domain" description="Phage integrase SAM-like" evidence="2">
    <location>
        <begin position="72"/>
        <end position="164"/>
    </location>
</feature>
<dbReference type="RefSeq" id="WP_044012637.1">
    <property type="nucleotide sequence ID" value="NZ_CCVW01000005.1"/>
</dbReference>
<dbReference type="OrthoDB" id="6092950at2"/>
<dbReference type="Pfam" id="PF13102">
    <property type="entry name" value="Phage_int_SAM_5"/>
    <property type="match status" value="1"/>
</dbReference>
<dbReference type="EMBL" id="CCSB01000005">
    <property type="protein sequence ID" value="CDZ79363.1"/>
    <property type="molecule type" value="Genomic_DNA"/>
</dbReference>
<evidence type="ECO:0000313" key="3">
    <source>
        <dbReference type="EMBL" id="CDZ79363.1"/>
    </source>
</evidence>
<evidence type="ECO:0000313" key="4">
    <source>
        <dbReference type="Proteomes" id="UP000044071"/>
    </source>
</evidence>
<dbReference type="InterPro" id="IPR010998">
    <property type="entry name" value="Integrase_recombinase_N"/>
</dbReference>
<sequence length="537" mass="62178">MKRKNFKSTQIFDGTTKTIHIDEIILPPAETIIKFPKHASSLRAVDFAPYYGKGYDIIVYECQMAIETLLLEHSQSNGKALTVDSISSYCHGLKIFFSFCQHSSEALRKELLIGDITRLFIDHFIVFLASKNFQRVTQKNCYTHTKSVLMNLVKKGFLDKNIFPRNPFPRINRQKKGQHPLSKIERESVTLALKKELKRIQSETKLLSSYDLTICVLSIALRTGLNPTSILELNTDCVQPHPIKNNRQLLISHKRRGRNTHIKTIRNSDHKERLKTIMMDVSDIINLINHRNHEIRLKFRIAYPLFVFQSKGGNRGAINLLSNNTLNKCIDLFVINNKLQNADNQPLTLNVMRLRKTFENRIWELSGQDPFVTASLAGHTVKVSNDFYLEAPDEAKHNWRFMGELRNKELLANSSLHSLANKENTPIAGCKNSQYGVYAPKDGSHCTKFLACFRCSSFVVTEDDLYRLFSFYWLLINERNLIGTKAWNRYYGYIVNVINNQIIPHFDRQKVLHEQENAKINPHPFWRSNEQLKLEIE</sequence>
<evidence type="ECO:0000256" key="1">
    <source>
        <dbReference type="ARBA" id="ARBA00023125"/>
    </source>
</evidence>
<dbReference type="AlphaFoldDB" id="A0A078L5Z4"/>
<gene>
    <name evidence="3" type="ORF">BN59_03681</name>
</gene>
<reference evidence="3 4" key="1">
    <citation type="submission" date="2014-06" db="EMBL/GenBank/DDBJ databases">
        <authorList>
            <person name="Urmite Genomes Urmite Genomes"/>
        </authorList>
    </citation>
    <scope>NUCLEOTIDE SEQUENCE [LARGE SCALE GENOMIC DNA]</scope>
</reference>
<dbReference type="InterPro" id="IPR011010">
    <property type="entry name" value="DNA_brk_join_enz"/>
</dbReference>
<evidence type="ECO:0000259" key="2">
    <source>
        <dbReference type="Pfam" id="PF13102"/>
    </source>
</evidence>